<sequence>MPFATITVQPPEGLTTSAPFVPITEGLTYEEFERTLDILIYHRHHTCETLPLAPPALAPTIEGVRDASDELVFRSAGLAMEAARRDPQWEPVFSCERMDIPFRGMYQGITEAQHISELYRVYHLKHNDHWMPYNYSHPDVLERRMYDQPDIERNAFLGGYIWRISETTTAALRVAFTRVWINLGDACRPVGWNREHPWLNYDFHTPLCAQGFPYLAPPEGFRPDAFSSPFNSLQALQSQVHHFQFYAICMHAMVLCHDAQTYAHSSNPVLAPSEDWILDDKEPDAGDEAMMADDKESISSEEPDTPAFNAFRWANEPVHEWSVAADLGPEWVVNDTFELPPLPSRDPSAKVSDFELDAEPVGEPSAAAKPTFGTWGSEIDPSFFGSSPVEWAAAAAQAGPEDWPGYQVLSRTPSATDSGYTTPDGTIGWVDEIERDSHLIQNALNRLEELTVTHVAA</sequence>
<gene>
    <name evidence="1" type="ORF">CTheo_9044</name>
</gene>
<dbReference type="EMBL" id="SSOP01001022">
    <property type="protein sequence ID" value="KAB5587517.1"/>
    <property type="molecule type" value="Genomic_DNA"/>
</dbReference>
<protein>
    <submittedName>
        <fullName evidence="1">Uncharacterized protein</fullName>
    </submittedName>
</protein>
<organism evidence="1 2">
    <name type="scientific">Ceratobasidium theobromae</name>
    <dbReference type="NCBI Taxonomy" id="1582974"/>
    <lineage>
        <taxon>Eukaryota</taxon>
        <taxon>Fungi</taxon>
        <taxon>Dikarya</taxon>
        <taxon>Basidiomycota</taxon>
        <taxon>Agaricomycotina</taxon>
        <taxon>Agaricomycetes</taxon>
        <taxon>Cantharellales</taxon>
        <taxon>Ceratobasidiaceae</taxon>
        <taxon>Ceratobasidium</taxon>
    </lineage>
</organism>
<reference evidence="1 2" key="1">
    <citation type="journal article" date="2019" name="Fungal Biol. Biotechnol.">
        <title>Draft genome sequence of fastidious pathogen Ceratobasidium theobromae, which causes vascular-streak dieback in Theobroma cacao.</title>
        <authorList>
            <person name="Ali S.S."/>
            <person name="Asman A."/>
            <person name="Shao J."/>
            <person name="Firmansyah A.P."/>
            <person name="Susilo A.W."/>
            <person name="Rosmana A."/>
            <person name="McMahon P."/>
            <person name="Junaid M."/>
            <person name="Guest D."/>
            <person name="Kheng T.Y."/>
            <person name="Meinhardt L.W."/>
            <person name="Bailey B.A."/>
        </authorList>
    </citation>
    <scope>NUCLEOTIDE SEQUENCE [LARGE SCALE GENOMIC DNA]</scope>
    <source>
        <strain evidence="1 2">CT2</strain>
    </source>
</reference>
<proteinExistence type="predicted"/>
<comment type="caution">
    <text evidence="1">The sequence shown here is derived from an EMBL/GenBank/DDBJ whole genome shotgun (WGS) entry which is preliminary data.</text>
</comment>
<evidence type="ECO:0000313" key="2">
    <source>
        <dbReference type="Proteomes" id="UP000383932"/>
    </source>
</evidence>
<dbReference type="OrthoDB" id="3230271at2759"/>
<accession>A0A5N5Q800</accession>
<dbReference type="AlphaFoldDB" id="A0A5N5Q800"/>
<name>A0A5N5Q800_9AGAM</name>
<evidence type="ECO:0000313" key="1">
    <source>
        <dbReference type="EMBL" id="KAB5587517.1"/>
    </source>
</evidence>
<keyword evidence="2" id="KW-1185">Reference proteome</keyword>
<dbReference type="Proteomes" id="UP000383932">
    <property type="component" value="Unassembled WGS sequence"/>
</dbReference>